<evidence type="ECO:0000313" key="1">
    <source>
        <dbReference type="EMBL" id="MFC3981722.1"/>
    </source>
</evidence>
<dbReference type="Proteomes" id="UP001595698">
    <property type="component" value="Unassembled WGS sequence"/>
</dbReference>
<organism evidence="1 2">
    <name type="scientific">Streptosporangium jomthongense</name>
    <dbReference type="NCBI Taxonomy" id="1193683"/>
    <lineage>
        <taxon>Bacteria</taxon>
        <taxon>Bacillati</taxon>
        <taxon>Actinomycetota</taxon>
        <taxon>Actinomycetes</taxon>
        <taxon>Streptosporangiales</taxon>
        <taxon>Streptosporangiaceae</taxon>
        <taxon>Streptosporangium</taxon>
    </lineage>
</organism>
<proteinExistence type="predicted"/>
<name>A0ABV8EZ95_9ACTN</name>
<reference evidence="2" key="1">
    <citation type="journal article" date="2019" name="Int. J. Syst. Evol. Microbiol.">
        <title>The Global Catalogue of Microorganisms (GCM) 10K type strain sequencing project: providing services to taxonomists for standard genome sequencing and annotation.</title>
        <authorList>
            <consortium name="The Broad Institute Genomics Platform"/>
            <consortium name="The Broad Institute Genome Sequencing Center for Infectious Disease"/>
            <person name="Wu L."/>
            <person name="Ma J."/>
        </authorList>
    </citation>
    <scope>NUCLEOTIDE SEQUENCE [LARGE SCALE GENOMIC DNA]</scope>
    <source>
        <strain evidence="2">TBRC 7912</strain>
    </source>
</reference>
<gene>
    <name evidence="1" type="ORF">ACFOYY_16400</name>
</gene>
<dbReference type="RefSeq" id="WP_386190212.1">
    <property type="nucleotide sequence ID" value="NZ_JBHSBC010000014.1"/>
</dbReference>
<comment type="caution">
    <text evidence="1">The sequence shown here is derived from an EMBL/GenBank/DDBJ whole genome shotgun (WGS) entry which is preliminary data.</text>
</comment>
<dbReference type="EMBL" id="JBHSBC010000014">
    <property type="protein sequence ID" value="MFC3981722.1"/>
    <property type="molecule type" value="Genomic_DNA"/>
</dbReference>
<protein>
    <recommendedName>
        <fullName evidence="3">Transcriptional regulator</fullName>
    </recommendedName>
</protein>
<evidence type="ECO:0000313" key="2">
    <source>
        <dbReference type="Proteomes" id="UP001595698"/>
    </source>
</evidence>
<sequence length="361" mass="40517">MSVNERPTGSRPAWRDVRGYMNGHRHDLARVAGRFHDGYRRVGATPLLTREDWLLNEPLPLDRVTLKWSDQAPSPVVTGEEPEARPALPEDSANYSEAIARHDRPALFENRPCYRLLDVSWPTLSFTGGSYFDGVNVGETAAHELASARLLHEERLPFRSLVGDPTDLSRRVVLPAVSMLTLRQDRTGDMTFVLHWRDPAKVAHAGGLYQVMPVGVFQPISAASSSQDFDLWKGMAREYSEEFLGRSEVYGEAFSYGSWPFYRRMEQVKADGRLRSFVLGLGIDPLTFAADILAVTVIEAEVFDELFEDIVNDNDEGRVVEVAGIPFQADQVSRYVHHEPMQAAGAAVLDLAWQHRQNLTP</sequence>
<accession>A0ABV8EZ95</accession>
<evidence type="ECO:0008006" key="3">
    <source>
        <dbReference type="Google" id="ProtNLM"/>
    </source>
</evidence>
<keyword evidence="2" id="KW-1185">Reference proteome</keyword>